<feature type="domain" description="C2H2-type" evidence="9">
    <location>
        <begin position="104"/>
        <end position="133"/>
    </location>
</feature>
<protein>
    <recommendedName>
        <fullName evidence="9">C2H2-type domain-containing protein</fullName>
    </recommendedName>
</protein>
<evidence type="ECO:0000256" key="3">
    <source>
        <dbReference type="ARBA" id="ARBA00022771"/>
    </source>
</evidence>
<proteinExistence type="predicted"/>
<dbReference type="SMART" id="SM00355">
    <property type="entry name" value="ZnF_C2H2"/>
    <property type="match status" value="3"/>
</dbReference>
<keyword evidence="7" id="KW-0539">Nucleus</keyword>
<dbReference type="AlphaFoldDB" id="A0A5B0Q8M2"/>
<keyword evidence="4" id="KW-0862">Zinc</keyword>
<evidence type="ECO:0000256" key="5">
    <source>
        <dbReference type="ARBA" id="ARBA00023015"/>
    </source>
</evidence>
<comment type="caution">
    <text evidence="10">The sequence shown here is derived from an EMBL/GenBank/DDBJ whole genome shotgun (WGS) entry which is preliminary data.</text>
</comment>
<evidence type="ECO:0000256" key="4">
    <source>
        <dbReference type="ARBA" id="ARBA00022833"/>
    </source>
</evidence>
<dbReference type="PROSITE" id="PS00028">
    <property type="entry name" value="ZINC_FINGER_C2H2_1"/>
    <property type="match status" value="1"/>
</dbReference>
<dbReference type="PANTHER" id="PTHR46179:SF13">
    <property type="entry name" value="C2H2-TYPE DOMAIN-CONTAINING PROTEIN"/>
    <property type="match status" value="1"/>
</dbReference>
<dbReference type="GO" id="GO:0006357">
    <property type="term" value="P:regulation of transcription by RNA polymerase II"/>
    <property type="evidence" value="ECO:0007669"/>
    <property type="project" value="TreeGrafter"/>
</dbReference>
<evidence type="ECO:0000256" key="8">
    <source>
        <dbReference type="PROSITE-ProRule" id="PRU00042"/>
    </source>
</evidence>
<evidence type="ECO:0000256" key="2">
    <source>
        <dbReference type="ARBA" id="ARBA00022723"/>
    </source>
</evidence>
<dbReference type="PANTHER" id="PTHR46179">
    <property type="entry name" value="ZINC FINGER PROTEIN"/>
    <property type="match status" value="1"/>
</dbReference>
<gene>
    <name evidence="10" type="ORF">PGTUg99_017290</name>
</gene>
<reference evidence="10 11" key="1">
    <citation type="submission" date="2019-05" db="EMBL/GenBank/DDBJ databases">
        <title>Emergence of the Ug99 lineage of the wheat stem rust pathogen through somatic hybridization.</title>
        <authorList>
            <person name="Li F."/>
            <person name="Upadhyaya N.M."/>
            <person name="Sperschneider J."/>
            <person name="Matny O."/>
            <person name="Nguyen-Phuc H."/>
            <person name="Mago R."/>
            <person name="Raley C."/>
            <person name="Miller M.E."/>
            <person name="Silverstein K.A.T."/>
            <person name="Henningsen E."/>
            <person name="Hirsch C.D."/>
            <person name="Visser B."/>
            <person name="Pretorius Z.A."/>
            <person name="Steffenson B.J."/>
            <person name="Schwessinger B."/>
            <person name="Dodds P.N."/>
            <person name="Figueroa M."/>
        </authorList>
    </citation>
    <scope>NUCLEOTIDE SEQUENCE [LARGE SCALE GENOMIC DNA]</scope>
    <source>
        <strain evidence="10 11">Ug99</strain>
    </source>
</reference>
<evidence type="ECO:0000313" key="11">
    <source>
        <dbReference type="Proteomes" id="UP000325313"/>
    </source>
</evidence>
<organism evidence="10 11">
    <name type="scientific">Puccinia graminis f. sp. tritici</name>
    <dbReference type="NCBI Taxonomy" id="56615"/>
    <lineage>
        <taxon>Eukaryota</taxon>
        <taxon>Fungi</taxon>
        <taxon>Dikarya</taxon>
        <taxon>Basidiomycota</taxon>
        <taxon>Pucciniomycotina</taxon>
        <taxon>Pucciniomycetes</taxon>
        <taxon>Pucciniales</taxon>
        <taxon>Pucciniaceae</taxon>
        <taxon>Puccinia</taxon>
    </lineage>
</organism>
<evidence type="ECO:0000256" key="6">
    <source>
        <dbReference type="ARBA" id="ARBA00023163"/>
    </source>
</evidence>
<name>A0A5B0Q8M2_PUCGR</name>
<sequence length="222" mass="24635">MNCLPDSSATDEFHELFLLAVRLHALENSKSAEDQQMNQNQISVPLPEMVQANNDSLSPQEGSIAAGIAVSVAPSPAEVPPQAGQLQNHLPESTTELPSNQTRFFCTHPGCDDSADTRFNLKRHMEIHTPVEERAPRILCEKQGCDSTFGRPADYKRHKIKFHPEMVEPGTGANQVSAKIYSKQPLGAFQCPEPGCKHRYQSETSGHFARHMRRVHGITIRS</sequence>
<keyword evidence="3 8" id="KW-0863">Zinc-finger</keyword>
<evidence type="ECO:0000259" key="9">
    <source>
        <dbReference type="PROSITE" id="PS50157"/>
    </source>
</evidence>
<dbReference type="InterPro" id="IPR013087">
    <property type="entry name" value="Znf_C2H2_type"/>
</dbReference>
<evidence type="ECO:0000256" key="7">
    <source>
        <dbReference type="ARBA" id="ARBA00023242"/>
    </source>
</evidence>
<evidence type="ECO:0000256" key="1">
    <source>
        <dbReference type="ARBA" id="ARBA00004123"/>
    </source>
</evidence>
<dbReference type="Gene3D" id="3.30.160.60">
    <property type="entry name" value="Classic Zinc Finger"/>
    <property type="match status" value="1"/>
</dbReference>
<dbReference type="Proteomes" id="UP000325313">
    <property type="component" value="Unassembled WGS sequence"/>
</dbReference>
<dbReference type="EMBL" id="VDEP01000304">
    <property type="protein sequence ID" value="KAA1109531.1"/>
    <property type="molecule type" value="Genomic_DNA"/>
</dbReference>
<comment type="subcellular location">
    <subcellularLocation>
        <location evidence="1">Nucleus</location>
    </subcellularLocation>
</comment>
<dbReference type="GO" id="GO:0008270">
    <property type="term" value="F:zinc ion binding"/>
    <property type="evidence" value="ECO:0007669"/>
    <property type="project" value="UniProtKB-KW"/>
</dbReference>
<evidence type="ECO:0000313" key="10">
    <source>
        <dbReference type="EMBL" id="KAA1109531.1"/>
    </source>
</evidence>
<dbReference type="GO" id="GO:0005634">
    <property type="term" value="C:nucleus"/>
    <property type="evidence" value="ECO:0007669"/>
    <property type="project" value="UniProtKB-SubCell"/>
</dbReference>
<keyword evidence="6" id="KW-0804">Transcription</keyword>
<keyword evidence="5" id="KW-0805">Transcription regulation</keyword>
<accession>A0A5B0Q8M2</accession>
<dbReference type="PROSITE" id="PS50157">
    <property type="entry name" value="ZINC_FINGER_C2H2_2"/>
    <property type="match status" value="1"/>
</dbReference>
<keyword evidence="2" id="KW-0479">Metal-binding</keyword>
<dbReference type="InterPro" id="IPR051061">
    <property type="entry name" value="Zinc_finger_trans_reg"/>
</dbReference>